<dbReference type="SMART" id="SM00481">
    <property type="entry name" value="POLIIIAc"/>
    <property type="match status" value="1"/>
</dbReference>
<organism evidence="2 3">
    <name type="scientific">Garciella nitratireducens DSM 15102</name>
    <dbReference type="NCBI Taxonomy" id="1121911"/>
    <lineage>
        <taxon>Bacteria</taxon>
        <taxon>Bacillati</taxon>
        <taxon>Bacillota</taxon>
        <taxon>Clostridia</taxon>
        <taxon>Eubacteriales</taxon>
        <taxon>Eubacteriaceae</taxon>
        <taxon>Garciella</taxon>
    </lineage>
</organism>
<keyword evidence="3" id="KW-1185">Reference proteome</keyword>
<dbReference type="GO" id="GO:0035312">
    <property type="term" value="F:5'-3' DNA exonuclease activity"/>
    <property type="evidence" value="ECO:0007669"/>
    <property type="project" value="TreeGrafter"/>
</dbReference>
<evidence type="ECO:0000259" key="1">
    <source>
        <dbReference type="SMART" id="SM00481"/>
    </source>
</evidence>
<evidence type="ECO:0000313" key="2">
    <source>
        <dbReference type="EMBL" id="SJZ48250.1"/>
    </source>
</evidence>
<dbReference type="SUPFAM" id="SSF89550">
    <property type="entry name" value="PHP domain-like"/>
    <property type="match status" value="1"/>
</dbReference>
<dbReference type="InterPro" id="IPR052018">
    <property type="entry name" value="PHP_domain"/>
</dbReference>
<dbReference type="Proteomes" id="UP000196365">
    <property type="component" value="Unassembled WGS sequence"/>
</dbReference>
<dbReference type="RefSeq" id="WP_087678188.1">
    <property type="nucleotide sequence ID" value="NZ_FUWV01000003.1"/>
</dbReference>
<dbReference type="GO" id="GO:0004534">
    <property type="term" value="F:5'-3' RNA exonuclease activity"/>
    <property type="evidence" value="ECO:0007669"/>
    <property type="project" value="TreeGrafter"/>
</dbReference>
<dbReference type="OrthoDB" id="9791620at2"/>
<feature type="domain" description="Polymerase/histidinol phosphatase N-terminal" evidence="1">
    <location>
        <begin position="9"/>
        <end position="77"/>
    </location>
</feature>
<dbReference type="Pfam" id="PF02811">
    <property type="entry name" value="PHP"/>
    <property type="match status" value="1"/>
</dbReference>
<dbReference type="PANTHER" id="PTHR42924">
    <property type="entry name" value="EXONUCLEASE"/>
    <property type="match status" value="1"/>
</dbReference>
<evidence type="ECO:0000313" key="3">
    <source>
        <dbReference type="Proteomes" id="UP000196365"/>
    </source>
</evidence>
<dbReference type="AlphaFoldDB" id="A0A1T4L139"/>
<gene>
    <name evidence="2" type="ORF">SAMN02745973_00767</name>
</gene>
<dbReference type="PANTHER" id="PTHR42924:SF3">
    <property type="entry name" value="POLYMERASE_HISTIDINOL PHOSPHATASE N-TERMINAL DOMAIN-CONTAINING PROTEIN"/>
    <property type="match status" value="1"/>
</dbReference>
<name>A0A1T4L139_9FIRM</name>
<dbReference type="InterPro" id="IPR004013">
    <property type="entry name" value="PHP_dom"/>
</dbReference>
<dbReference type="EMBL" id="FUWV01000003">
    <property type="protein sequence ID" value="SJZ48250.1"/>
    <property type="molecule type" value="Genomic_DNA"/>
</dbReference>
<dbReference type="InterPro" id="IPR016195">
    <property type="entry name" value="Pol/histidinol_Pase-like"/>
</dbReference>
<dbReference type="Gene3D" id="3.20.20.140">
    <property type="entry name" value="Metal-dependent hydrolases"/>
    <property type="match status" value="1"/>
</dbReference>
<sequence length="241" mass="27760">MNHTYYWAYDLHIHSALSPCAHSDMTPNNIVNMALLKNLDVISVTDHNTTQNLPAVFKVAKDKDLLIIPGIEVTTKEEVHLLCYFPSLDSAMLFEEYIKTYLPSIKNQKEFFGEQWILDEQDEIIGEVEFLLINALSLSIDKIFKAVQNQKGVVVPAHIDKSSYSIISNLGWIPSYLSIHTLELSVTIQKQDQKLWTTLFPNYRWIQSSDAHSLEHILERQSFFEFKKLTIQNILGFLKGM</sequence>
<proteinExistence type="predicted"/>
<accession>A0A1T4L139</accession>
<dbReference type="InterPro" id="IPR003141">
    <property type="entry name" value="Pol/His_phosphatase_N"/>
</dbReference>
<protein>
    <recommendedName>
        <fullName evidence="1">Polymerase/histidinol phosphatase N-terminal domain-containing protein</fullName>
    </recommendedName>
</protein>
<reference evidence="2 3" key="1">
    <citation type="submission" date="2017-02" db="EMBL/GenBank/DDBJ databases">
        <authorList>
            <person name="Peterson S.W."/>
        </authorList>
    </citation>
    <scope>NUCLEOTIDE SEQUENCE [LARGE SCALE GENOMIC DNA]</scope>
    <source>
        <strain evidence="2 3">DSM 15102</strain>
    </source>
</reference>
<dbReference type="CDD" id="cd07432">
    <property type="entry name" value="PHP_HisPPase"/>
    <property type="match status" value="1"/>
</dbReference>